<proteinExistence type="predicted"/>
<reference evidence="2 3" key="1">
    <citation type="submission" date="2018-11" db="EMBL/GenBank/DDBJ databases">
        <authorList>
            <consortium name="Pathogen Informatics"/>
        </authorList>
    </citation>
    <scope>NUCLEOTIDE SEQUENCE [LARGE SCALE GENOMIC DNA]</scope>
</reference>
<name>A0A3P7N8S6_DIBLA</name>
<feature type="region of interest" description="Disordered" evidence="1">
    <location>
        <begin position="42"/>
        <end position="92"/>
    </location>
</feature>
<evidence type="ECO:0000256" key="1">
    <source>
        <dbReference type="SAM" id="MobiDB-lite"/>
    </source>
</evidence>
<keyword evidence="3" id="KW-1185">Reference proteome</keyword>
<sequence>MPSSTAGGGSGGLFGTSAKPKPFYSTGLFAAPILGRTVFGSASTGTSGSTVGGGELFGSSSNTSASGGVGLPGPSTASFSSGDIFSSTAPVN</sequence>
<organism evidence="2 3">
    <name type="scientific">Dibothriocephalus latus</name>
    <name type="common">Fish tapeworm</name>
    <name type="synonym">Diphyllobothrium latum</name>
    <dbReference type="NCBI Taxonomy" id="60516"/>
    <lineage>
        <taxon>Eukaryota</taxon>
        <taxon>Metazoa</taxon>
        <taxon>Spiralia</taxon>
        <taxon>Lophotrochozoa</taxon>
        <taxon>Platyhelminthes</taxon>
        <taxon>Cestoda</taxon>
        <taxon>Eucestoda</taxon>
        <taxon>Diphyllobothriidea</taxon>
        <taxon>Diphyllobothriidae</taxon>
        <taxon>Dibothriocephalus</taxon>
    </lineage>
</organism>
<dbReference type="AlphaFoldDB" id="A0A3P7N8S6"/>
<protein>
    <submittedName>
        <fullName evidence="2">Uncharacterized protein</fullName>
    </submittedName>
</protein>
<dbReference type="EMBL" id="UYRU01088762">
    <property type="protein sequence ID" value="VDN36360.1"/>
    <property type="molecule type" value="Genomic_DNA"/>
</dbReference>
<dbReference type="Proteomes" id="UP000281553">
    <property type="component" value="Unassembled WGS sequence"/>
</dbReference>
<evidence type="ECO:0000313" key="3">
    <source>
        <dbReference type="Proteomes" id="UP000281553"/>
    </source>
</evidence>
<evidence type="ECO:0000313" key="2">
    <source>
        <dbReference type="EMBL" id="VDN36360.1"/>
    </source>
</evidence>
<accession>A0A3P7N8S6</accession>
<feature type="compositionally biased region" description="Polar residues" evidence="1">
    <location>
        <begin position="75"/>
        <end position="92"/>
    </location>
</feature>
<gene>
    <name evidence="2" type="ORF">DILT_LOCUS17011</name>
</gene>